<name>A0A0K8MF59_9LACO</name>
<proteinExistence type="predicted"/>
<evidence type="ECO:0000313" key="1">
    <source>
        <dbReference type="EMBL" id="GAO99155.1"/>
    </source>
</evidence>
<accession>A0A0K8MF59</accession>
<dbReference type="Proteomes" id="UP000253891">
    <property type="component" value="Unassembled WGS sequence"/>
</dbReference>
<evidence type="ECO:0000313" key="2">
    <source>
        <dbReference type="Proteomes" id="UP000253891"/>
    </source>
</evidence>
<gene>
    <name evidence="1" type="ORF">FFIC_060040</name>
</gene>
<protein>
    <submittedName>
        <fullName evidence="1">Uncharacterized protein</fullName>
    </submittedName>
</protein>
<keyword evidence="2" id="KW-1185">Reference proteome</keyword>
<dbReference type="AlphaFoldDB" id="A0A0K8MF59"/>
<sequence length="76" mass="8354">MCVQAVSLEKSEMLFSLRTSCDAERNKVAKSVTSHCQEKLLGSLTLPVPQTDTGSRVENTKVSERTLVKELGKMTP</sequence>
<organism evidence="1 2">
    <name type="scientific">Fructobacillus ficulneus</name>
    <dbReference type="NCBI Taxonomy" id="157463"/>
    <lineage>
        <taxon>Bacteria</taxon>
        <taxon>Bacillati</taxon>
        <taxon>Bacillota</taxon>
        <taxon>Bacilli</taxon>
        <taxon>Lactobacillales</taxon>
        <taxon>Lactobacillaceae</taxon>
        <taxon>Fructobacillus</taxon>
    </lineage>
</organism>
<dbReference type="EMBL" id="DF967983">
    <property type="protein sequence ID" value="GAO99155.1"/>
    <property type="molecule type" value="Genomic_DNA"/>
</dbReference>
<reference evidence="1 2" key="1">
    <citation type="journal article" date="2015" name="BMC Genomics">
        <title>Comparative genomics of Fructobacillus spp. and Leuconostoc spp. reveals niche-specific evolution of Fructobacillus spp.</title>
        <authorList>
            <person name="Endo A."/>
            <person name="Tanizawa Y."/>
            <person name="Tanaka N."/>
            <person name="Maeno S."/>
            <person name="Kumar H."/>
            <person name="Shiwa Y."/>
            <person name="Okada S."/>
            <person name="Yoshikawa H."/>
            <person name="Dicks L."/>
            <person name="Nakagawa J."/>
            <person name="Arita M."/>
        </authorList>
    </citation>
    <scope>NUCLEOTIDE SEQUENCE [LARGE SCALE GENOMIC DNA]</scope>
    <source>
        <strain evidence="1 2">JCM 12225</strain>
    </source>
</reference>